<name>A0A2U9S4F0_9PROT</name>
<dbReference type="InterPro" id="IPR054327">
    <property type="entry name" value="His-kinase-like_sensor"/>
</dbReference>
<dbReference type="EMBL" id="CP029829">
    <property type="protein sequence ID" value="AWU93927.1"/>
    <property type="molecule type" value="Genomic_DNA"/>
</dbReference>
<accession>A0A2U9S4F0</accession>
<reference evidence="11 12" key="1">
    <citation type="journal article" date="2019" name="Int. J. Syst. Evol. Microbiol.">
        <title>Azospirillum ramasamyi sp. nov., a novel diazotrophic bacterium isolated from fermented bovine products.</title>
        <authorList>
            <person name="Anandham R."/>
            <person name="Heo J."/>
            <person name="Krishnamoorthy R."/>
            <person name="SenthilKumar M."/>
            <person name="Gopal N.O."/>
            <person name="Kim S.J."/>
            <person name="Kwon S.W."/>
        </authorList>
    </citation>
    <scope>NUCLEOTIDE SEQUENCE [LARGE SCALE GENOMIC DNA]</scope>
    <source>
        <strain evidence="11 12">M2T2B2</strain>
    </source>
</reference>
<dbReference type="SMART" id="SM00387">
    <property type="entry name" value="HATPase_c"/>
    <property type="match status" value="1"/>
</dbReference>
<dbReference type="Pfam" id="PF22588">
    <property type="entry name" value="dCache_1_like"/>
    <property type="match status" value="1"/>
</dbReference>
<feature type="transmembrane region" description="Helical" evidence="9">
    <location>
        <begin position="310"/>
        <end position="330"/>
    </location>
</feature>
<dbReference type="InterPro" id="IPR003594">
    <property type="entry name" value="HATPase_dom"/>
</dbReference>
<dbReference type="PROSITE" id="PS50109">
    <property type="entry name" value="HIS_KIN"/>
    <property type="match status" value="1"/>
</dbReference>
<proteinExistence type="predicted"/>
<dbReference type="InterPro" id="IPR005467">
    <property type="entry name" value="His_kinase_dom"/>
</dbReference>
<sequence length="570" mass="63490">MTPAGFEQDARAAVTPTSTQGTDAVRLGRKAASPAVLALLAVSLALTAAMLAIAAYQYRSQVMEEAESRSAAIASVLEEHAAKTLGIHAMTLFHLEWMVDDQGWERIENSPLLHERLKTLALQTPEVQSYWITDETGRVRASSFEWPIRELSVADREYFRAHLAASDAIHVSPRLSGKIKSEIFFTLSRRMELPGNRFQGVVLLSLLPAYFDDFYRSVLHDPRDVILLLREDGQAIVRKPLDSAPDRADIGKFPELITTPDVDGTFRAVTSFDGVERVLARRKVPNLPMYVVYGTDIASIEAAWRNRMEPYALFAIPSIGLLGLLGVIALRRSRQAADAQEALSRANEALESRIAERTRHLDQALSDKEVLLRDIHHRVKNNLQVILSLLELQAQRSPELEAPFSEALSRINTMGLIHEQIYRSTGISSVQLDSFIEALVGHLSSFHRRPGREIAIHHDVEAVSIDLNRVVPFTLILNEVLSNAFKHAFADRCSGTITISLRAENGMLYLTVTDDGTGTPETEPAAEPGRRSMGMDLIRAFARQIHGEYHYTRTGGTRFDLIFPQEDEAS</sequence>
<evidence type="ECO:0000313" key="12">
    <source>
        <dbReference type="Proteomes" id="UP000249605"/>
    </source>
</evidence>
<evidence type="ECO:0000256" key="6">
    <source>
        <dbReference type="ARBA" id="ARBA00022777"/>
    </source>
</evidence>
<evidence type="ECO:0000259" key="10">
    <source>
        <dbReference type="PROSITE" id="PS50109"/>
    </source>
</evidence>
<evidence type="ECO:0000256" key="8">
    <source>
        <dbReference type="SAM" id="MobiDB-lite"/>
    </source>
</evidence>
<dbReference type="Pfam" id="PF07568">
    <property type="entry name" value="HisKA_2"/>
    <property type="match status" value="1"/>
</dbReference>
<dbReference type="KEGG" id="azm:DM194_06425"/>
<dbReference type="CDD" id="cd12915">
    <property type="entry name" value="PDC2_DGC_like"/>
    <property type="match status" value="1"/>
</dbReference>
<keyword evidence="9" id="KW-0472">Membrane</keyword>
<keyword evidence="9" id="KW-0812">Transmembrane</keyword>
<keyword evidence="12" id="KW-1185">Reference proteome</keyword>
<dbReference type="PANTHER" id="PTHR41523:SF8">
    <property type="entry name" value="ETHYLENE RESPONSE SENSOR PROTEIN"/>
    <property type="match status" value="1"/>
</dbReference>
<gene>
    <name evidence="11" type="ORF">DM194_06425</name>
</gene>
<feature type="domain" description="Histidine kinase" evidence="10">
    <location>
        <begin position="374"/>
        <end position="567"/>
    </location>
</feature>
<dbReference type="GO" id="GO:0005524">
    <property type="term" value="F:ATP binding"/>
    <property type="evidence" value="ECO:0007669"/>
    <property type="project" value="UniProtKB-KW"/>
</dbReference>
<keyword evidence="9" id="KW-1133">Transmembrane helix</keyword>
<dbReference type="CDD" id="cd12914">
    <property type="entry name" value="PDC1_DGC_like"/>
    <property type="match status" value="1"/>
</dbReference>
<dbReference type="Gene3D" id="3.30.565.10">
    <property type="entry name" value="Histidine kinase-like ATPase, C-terminal domain"/>
    <property type="match status" value="1"/>
</dbReference>
<dbReference type="SUPFAM" id="SSF55874">
    <property type="entry name" value="ATPase domain of HSP90 chaperone/DNA topoisomerase II/histidine kinase"/>
    <property type="match status" value="1"/>
</dbReference>
<feature type="transmembrane region" description="Helical" evidence="9">
    <location>
        <begin position="35"/>
        <end position="56"/>
    </location>
</feature>
<evidence type="ECO:0000256" key="5">
    <source>
        <dbReference type="ARBA" id="ARBA00022741"/>
    </source>
</evidence>
<dbReference type="InterPro" id="IPR036890">
    <property type="entry name" value="HATPase_C_sf"/>
</dbReference>
<feature type="region of interest" description="Disordered" evidence="8">
    <location>
        <begin position="1"/>
        <end position="22"/>
    </location>
</feature>
<keyword evidence="7" id="KW-0067">ATP-binding</keyword>
<dbReference type="Pfam" id="PF02518">
    <property type="entry name" value="HATPase_c"/>
    <property type="match status" value="1"/>
</dbReference>
<dbReference type="OrthoDB" id="9767435at2"/>
<evidence type="ECO:0000313" key="11">
    <source>
        <dbReference type="EMBL" id="AWU93927.1"/>
    </source>
</evidence>
<dbReference type="PANTHER" id="PTHR41523">
    <property type="entry name" value="TWO-COMPONENT SYSTEM SENSOR PROTEIN"/>
    <property type="match status" value="1"/>
</dbReference>
<dbReference type="EC" id="2.7.13.3" evidence="2"/>
<dbReference type="Gene3D" id="3.30.450.20">
    <property type="entry name" value="PAS domain"/>
    <property type="match status" value="3"/>
</dbReference>
<protein>
    <recommendedName>
        <fullName evidence="2">histidine kinase</fullName>
        <ecNumber evidence="2">2.7.13.3</ecNumber>
    </recommendedName>
</protein>
<organism evidence="11 12">
    <name type="scientific">Azospirillum ramasamyi</name>
    <dbReference type="NCBI Taxonomy" id="682998"/>
    <lineage>
        <taxon>Bacteria</taxon>
        <taxon>Pseudomonadati</taxon>
        <taxon>Pseudomonadota</taxon>
        <taxon>Alphaproteobacteria</taxon>
        <taxon>Rhodospirillales</taxon>
        <taxon>Azospirillaceae</taxon>
        <taxon>Azospirillum</taxon>
    </lineage>
</organism>
<evidence type="ECO:0000256" key="3">
    <source>
        <dbReference type="ARBA" id="ARBA00022553"/>
    </source>
</evidence>
<keyword evidence="6 11" id="KW-0418">Kinase</keyword>
<keyword evidence="4" id="KW-0808">Transferase</keyword>
<keyword evidence="5" id="KW-0547">Nucleotide-binding</keyword>
<evidence type="ECO:0000256" key="4">
    <source>
        <dbReference type="ARBA" id="ARBA00022679"/>
    </source>
</evidence>
<evidence type="ECO:0000256" key="9">
    <source>
        <dbReference type="SAM" id="Phobius"/>
    </source>
</evidence>
<dbReference type="Proteomes" id="UP000249605">
    <property type="component" value="Chromosome"/>
</dbReference>
<evidence type="ECO:0000256" key="2">
    <source>
        <dbReference type="ARBA" id="ARBA00012438"/>
    </source>
</evidence>
<dbReference type="AlphaFoldDB" id="A0A2U9S4F0"/>
<keyword evidence="3" id="KW-0597">Phosphoprotein</keyword>
<evidence type="ECO:0000256" key="1">
    <source>
        <dbReference type="ARBA" id="ARBA00000085"/>
    </source>
</evidence>
<dbReference type="InterPro" id="IPR011495">
    <property type="entry name" value="Sig_transdc_His_kin_sub2_dim/P"/>
</dbReference>
<comment type="catalytic activity">
    <reaction evidence="1">
        <text>ATP + protein L-histidine = ADP + protein N-phospho-L-histidine.</text>
        <dbReference type="EC" id="2.7.13.3"/>
    </reaction>
</comment>
<evidence type="ECO:0000256" key="7">
    <source>
        <dbReference type="ARBA" id="ARBA00022840"/>
    </source>
</evidence>
<dbReference type="GO" id="GO:0004673">
    <property type="term" value="F:protein histidine kinase activity"/>
    <property type="evidence" value="ECO:0007669"/>
    <property type="project" value="UniProtKB-EC"/>
</dbReference>